<dbReference type="EMBL" id="JARJBB010000008">
    <property type="protein sequence ID" value="MDF3300309.1"/>
    <property type="molecule type" value="Genomic_DNA"/>
</dbReference>
<keyword evidence="2" id="KW-0812">Transmembrane</keyword>
<keyword evidence="2" id="KW-0472">Membrane</keyword>
<evidence type="ECO:0000256" key="1">
    <source>
        <dbReference type="SAM" id="MobiDB-lite"/>
    </source>
</evidence>
<feature type="transmembrane region" description="Helical" evidence="2">
    <location>
        <begin position="132"/>
        <end position="152"/>
    </location>
</feature>
<evidence type="ECO:0000256" key="2">
    <source>
        <dbReference type="SAM" id="Phobius"/>
    </source>
</evidence>
<reference evidence="3 4" key="1">
    <citation type="submission" date="2023-03" db="EMBL/GenBank/DDBJ databases">
        <title>Draft genome sequence of Streptomyces sp. K1PA1 isolated from peat swamp forest in Thailand.</title>
        <authorList>
            <person name="Klaysubun C."/>
            <person name="Duangmal K."/>
        </authorList>
    </citation>
    <scope>NUCLEOTIDE SEQUENCE [LARGE SCALE GENOMIC DNA]</scope>
    <source>
        <strain evidence="3 4">K1PA1</strain>
    </source>
</reference>
<name>A0ABT6A6P4_9ACTN</name>
<keyword evidence="4" id="KW-1185">Reference proteome</keyword>
<accession>A0ABT6A6P4</accession>
<sequence length="201" mass="21259">MTTPYPAQQPVSGNPYAAQGAYTPNPAAPQPQAPYAAPGPYAPQPGQVPGAAVPAGFPGHHVPGAAYGLPYGVAPAPVCRICGAGPAGDITIRQHTGLLVAMRFGRMEGPLCRGCGVALHRDMTARTLAGGWWSPVSLLLFTPLTLLWNLFVHFRLAKLPQPSPSPHGVVMDQGKPLFRRPQAYVPLVIPVWILAVYTFSK</sequence>
<proteinExistence type="predicted"/>
<feature type="compositionally biased region" description="Polar residues" evidence="1">
    <location>
        <begin position="1"/>
        <end position="12"/>
    </location>
</feature>
<feature type="transmembrane region" description="Helical" evidence="2">
    <location>
        <begin position="183"/>
        <end position="200"/>
    </location>
</feature>
<gene>
    <name evidence="3" type="ORF">P3H78_17140</name>
</gene>
<protein>
    <submittedName>
        <fullName evidence="3">Uncharacterized protein</fullName>
    </submittedName>
</protein>
<feature type="region of interest" description="Disordered" evidence="1">
    <location>
        <begin position="1"/>
        <end position="41"/>
    </location>
</feature>
<keyword evidence="2" id="KW-1133">Transmembrane helix</keyword>
<evidence type="ECO:0000313" key="3">
    <source>
        <dbReference type="EMBL" id="MDF3300309.1"/>
    </source>
</evidence>
<evidence type="ECO:0000313" key="4">
    <source>
        <dbReference type="Proteomes" id="UP001221150"/>
    </source>
</evidence>
<organism evidence="3 4">
    <name type="scientific">Streptomyces tropicalis</name>
    <dbReference type="NCBI Taxonomy" id="3034234"/>
    <lineage>
        <taxon>Bacteria</taxon>
        <taxon>Bacillati</taxon>
        <taxon>Actinomycetota</taxon>
        <taxon>Actinomycetes</taxon>
        <taxon>Kitasatosporales</taxon>
        <taxon>Streptomycetaceae</taxon>
        <taxon>Streptomyces</taxon>
    </lineage>
</organism>
<comment type="caution">
    <text evidence="3">The sequence shown here is derived from an EMBL/GenBank/DDBJ whole genome shotgun (WGS) entry which is preliminary data.</text>
</comment>
<dbReference type="RefSeq" id="WP_276109870.1">
    <property type="nucleotide sequence ID" value="NZ_JARJBB010000008.1"/>
</dbReference>
<dbReference type="Proteomes" id="UP001221150">
    <property type="component" value="Unassembled WGS sequence"/>
</dbReference>